<dbReference type="Pfam" id="PF03160">
    <property type="entry name" value="Calx-beta"/>
    <property type="match status" value="2"/>
</dbReference>
<name>A0A977L4Z0_9CYAN</name>
<organism evidence="5">
    <name type="scientific">Woronichinia naegeliana WA131</name>
    <dbReference type="NCBI Taxonomy" id="2824559"/>
    <lineage>
        <taxon>Bacteria</taxon>
        <taxon>Bacillati</taxon>
        <taxon>Cyanobacteriota</taxon>
        <taxon>Cyanophyceae</taxon>
        <taxon>Synechococcales</taxon>
        <taxon>Coelosphaeriaceae</taxon>
        <taxon>Woronichinia</taxon>
    </lineage>
</organism>
<dbReference type="InterPro" id="IPR018511">
    <property type="entry name" value="Hemolysin-typ_Ca-bd_CS"/>
</dbReference>
<dbReference type="InterPro" id="IPR038081">
    <property type="entry name" value="CalX-like_sf"/>
</dbReference>
<dbReference type="SUPFAM" id="SSF51120">
    <property type="entry name" value="beta-Roll"/>
    <property type="match status" value="1"/>
</dbReference>
<dbReference type="InterPro" id="IPR026919">
    <property type="entry name" value="ADGRV1"/>
</dbReference>
<keyword evidence="1" id="KW-0732">Signal</keyword>
<dbReference type="PANTHER" id="PTHR46682">
    <property type="entry name" value="ADHESION G-PROTEIN COUPLED RECEPTOR V1"/>
    <property type="match status" value="1"/>
</dbReference>
<gene>
    <name evidence="5" type="ORF">KA717_09895</name>
</gene>
<dbReference type="InterPro" id="IPR001343">
    <property type="entry name" value="Hemolysn_Ca-bd"/>
</dbReference>
<dbReference type="Gene3D" id="2.150.10.10">
    <property type="entry name" value="Serralysin-like metalloprotease, C-terminal"/>
    <property type="match status" value="1"/>
</dbReference>
<protein>
    <recommendedName>
        <fullName evidence="4">Calx-beta domain-containing protein</fullName>
    </recommendedName>
</protein>
<feature type="domain" description="Calx-beta" evidence="4">
    <location>
        <begin position="186"/>
        <end position="287"/>
    </location>
</feature>
<dbReference type="EMBL" id="CP073041">
    <property type="protein sequence ID" value="UXE64610.1"/>
    <property type="molecule type" value="Genomic_DNA"/>
</dbReference>
<dbReference type="Gene3D" id="2.60.40.2030">
    <property type="match status" value="2"/>
</dbReference>
<keyword evidence="3" id="KW-0106">Calcium</keyword>
<dbReference type="Pfam" id="PF00353">
    <property type="entry name" value="HemolysinCabind"/>
    <property type="match status" value="1"/>
</dbReference>
<feature type="domain" description="Calx-beta" evidence="4">
    <location>
        <begin position="75"/>
        <end position="173"/>
    </location>
</feature>
<dbReference type="Proteomes" id="UP001065613">
    <property type="component" value="Chromosome"/>
</dbReference>
<dbReference type="PRINTS" id="PR00313">
    <property type="entry name" value="CABNDNGRPT"/>
</dbReference>
<dbReference type="SMART" id="SM00237">
    <property type="entry name" value="Calx_beta"/>
    <property type="match status" value="2"/>
</dbReference>
<dbReference type="GO" id="GO:0004930">
    <property type="term" value="F:G protein-coupled receptor activity"/>
    <property type="evidence" value="ECO:0007669"/>
    <property type="project" value="InterPro"/>
</dbReference>
<keyword evidence="2" id="KW-0677">Repeat</keyword>
<dbReference type="AlphaFoldDB" id="A0A977L4Z0"/>
<sequence>MNNVNWAVTGTGTNLANAADFGGTLPSGIVTFAANETSKVITVNVSGDTTVELDENFTVTLSNPTNGATLGTATAIGTILNDDFPSITLAVSPTNVTEDGTANLVYTFTRTGLITNPLNVNYTIGGTATNGTDYATITNSVIFAANSATATVTVNPTADTTIENNETVALTLATGTGYTIGTTTAVTGTITNDDGPIISLGLNYSAISEDSPNNFIYTFTRTGATTNALIVNYSIAGTADVTDYTGATPGTNQTISFAADSATATLTLDPTADTTLETNETVILQLASGTGYTINTTAAQTATIINDDNTRNQQGTNGNSVLLGKNYSDYLTGGTGNDILNGAGNGDYLTGAAGNDTLTGGSGSDTFFFANPNLGIDTITDFTPNEDTIFISASGFGSGLIAGNPLTQTQFILGSSATSASQRFIYNSTDGALSFDADGNGLGTSKQIATLSVGLALTSEDIFVG</sequence>
<dbReference type="KEGG" id="wna:KA717_09895"/>
<dbReference type="SUPFAM" id="SSF141072">
    <property type="entry name" value="CalX-like"/>
    <property type="match status" value="3"/>
</dbReference>
<evidence type="ECO:0000256" key="3">
    <source>
        <dbReference type="ARBA" id="ARBA00022837"/>
    </source>
</evidence>
<dbReference type="GO" id="GO:0016020">
    <property type="term" value="C:membrane"/>
    <property type="evidence" value="ECO:0007669"/>
    <property type="project" value="InterPro"/>
</dbReference>
<dbReference type="InterPro" id="IPR003644">
    <property type="entry name" value="Calx_beta"/>
</dbReference>
<evidence type="ECO:0000313" key="5">
    <source>
        <dbReference type="EMBL" id="UXE64610.1"/>
    </source>
</evidence>
<evidence type="ECO:0000256" key="2">
    <source>
        <dbReference type="ARBA" id="ARBA00022737"/>
    </source>
</evidence>
<dbReference type="GO" id="GO:0005509">
    <property type="term" value="F:calcium ion binding"/>
    <property type="evidence" value="ECO:0007669"/>
    <property type="project" value="InterPro"/>
</dbReference>
<dbReference type="InterPro" id="IPR011049">
    <property type="entry name" value="Serralysin-like_metalloprot_C"/>
</dbReference>
<evidence type="ECO:0000256" key="1">
    <source>
        <dbReference type="ARBA" id="ARBA00022729"/>
    </source>
</evidence>
<accession>A0A977L4Z0</accession>
<evidence type="ECO:0000259" key="4">
    <source>
        <dbReference type="SMART" id="SM00237"/>
    </source>
</evidence>
<dbReference type="PROSITE" id="PS00330">
    <property type="entry name" value="HEMOLYSIN_CALCIUM"/>
    <property type="match status" value="1"/>
</dbReference>
<proteinExistence type="predicted"/>
<reference evidence="5" key="1">
    <citation type="submission" date="2021-04" db="EMBL/GenBank/DDBJ databases">
        <title>Genome sequence of Woronichinia naegeliana from Washington state freshwater lake bloom.</title>
        <authorList>
            <person name="Dreher T.W."/>
        </authorList>
    </citation>
    <scope>NUCLEOTIDE SEQUENCE</scope>
    <source>
        <strain evidence="5">WA131</strain>
    </source>
</reference>
<dbReference type="PANTHER" id="PTHR46682:SF1">
    <property type="entry name" value="ADHESION G-PROTEIN COUPLED RECEPTOR V1"/>
    <property type="match status" value="1"/>
</dbReference>